<evidence type="ECO:0000256" key="1">
    <source>
        <dbReference type="SAM" id="Phobius"/>
    </source>
</evidence>
<reference evidence="2" key="1">
    <citation type="submission" date="2020-11" db="EMBL/GenBank/DDBJ databases">
        <authorList>
            <person name="Tran Van P."/>
        </authorList>
    </citation>
    <scope>NUCLEOTIDE SEQUENCE</scope>
</reference>
<protein>
    <submittedName>
        <fullName evidence="2">Uncharacterized protein</fullName>
    </submittedName>
</protein>
<feature type="transmembrane region" description="Helical" evidence="1">
    <location>
        <begin position="20"/>
        <end position="39"/>
    </location>
</feature>
<keyword evidence="1" id="KW-1133">Transmembrane helix</keyword>
<dbReference type="AlphaFoldDB" id="A0A7R9EC53"/>
<keyword evidence="1" id="KW-0472">Membrane</keyword>
<keyword evidence="1" id="KW-0812">Transmembrane</keyword>
<gene>
    <name evidence="2" type="ORF">TMSB3V08_LOCUS7828</name>
</gene>
<dbReference type="InterPro" id="IPR029021">
    <property type="entry name" value="Prot-tyrosine_phosphatase-like"/>
</dbReference>
<accession>A0A7R9EC53</accession>
<dbReference type="EMBL" id="OB794787">
    <property type="protein sequence ID" value="CAD7431084.1"/>
    <property type="molecule type" value="Genomic_DNA"/>
</dbReference>
<sequence length="296" mass="33847">MTFAKAGLKWNYLCFVPGWVSTYFFICVDVHCIIVKSLWNFHHLPAFTRGIVAGCSRFQRSVICRHQPCTFTFILTNRVSLLYETITNTACHQCNVSLFRVRVHYQRSRRSKVRAYTTRLPGSLANPSPLNSLLTSMMCEIYYYNFKWKDYGFANTNFILDIVKVISFALTQGKIAIHCHADKKLIDSLCERAHKRVLLKLIKCGEFWKKKRRLIVQNGGTFLTLLLAPLISGVLGSLFNKRYHSNSILLSWYSVAPRFFSSLRYLNTEDAFPQLGSGKPGVPPSHSILTDSNVLA</sequence>
<evidence type="ECO:0000313" key="2">
    <source>
        <dbReference type="EMBL" id="CAD7431084.1"/>
    </source>
</evidence>
<proteinExistence type="predicted"/>
<feature type="transmembrane region" description="Helical" evidence="1">
    <location>
        <begin position="219"/>
        <end position="239"/>
    </location>
</feature>
<name>A0A7R9EC53_9NEOP</name>
<organism evidence="2">
    <name type="scientific">Timema monikensis</name>
    <dbReference type="NCBI Taxonomy" id="170555"/>
    <lineage>
        <taxon>Eukaryota</taxon>
        <taxon>Metazoa</taxon>
        <taxon>Ecdysozoa</taxon>
        <taxon>Arthropoda</taxon>
        <taxon>Hexapoda</taxon>
        <taxon>Insecta</taxon>
        <taxon>Pterygota</taxon>
        <taxon>Neoptera</taxon>
        <taxon>Polyneoptera</taxon>
        <taxon>Phasmatodea</taxon>
        <taxon>Timematodea</taxon>
        <taxon>Timematoidea</taxon>
        <taxon>Timematidae</taxon>
        <taxon>Timema</taxon>
    </lineage>
</organism>
<dbReference type="SUPFAM" id="SSF52799">
    <property type="entry name" value="(Phosphotyrosine protein) phosphatases II"/>
    <property type="match status" value="1"/>
</dbReference>